<dbReference type="AlphaFoldDB" id="A0A388KYU3"/>
<name>A0A388KYU3_CHABU</name>
<reference evidence="1 2" key="1">
    <citation type="journal article" date="2018" name="Cell">
        <title>The Chara Genome: Secondary Complexity and Implications for Plant Terrestrialization.</title>
        <authorList>
            <person name="Nishiyama T."/>
            <person name="Sakayama H."/>
            <person name="Vries J.D."/>
            <person name="Buschmann H."/>
            <person name="Saint-Marcoux D."/>
            <person name="Ullrich K.K."/>
            <person name="Haas F.B."/>
            <person name="Vanderstraeten L."/>
            <person name="Becker D."/>
            <person name="Lang D."/>
            <person name="Vosolsobe S."/>
            <person name="Rombauts S."/>
            <person name="Wilhelmsson P.K.I."/>
            <person name="Janitza P."/>
            <person name="Kern R."/>
            <person name="Heyl A."/>
            <person name="Rumpler F."/>
            <person name="Villalobos L.I.A.C."/>
            <person name="Clay J.M."/>
            <person name="Skokan R."/>
            <person name="Toyoda A."/>
            <person name="Suzuki Y."/>
            <person name="Kagoshima H."/>
            <person name="Schijlen E."/>
            <person name="Tajeshwar N."/>
            <person name="Catarino B."/>
            <person name="Hetherington A.J."/>
            <person name="Saltykova A."/>
            <person name="Bonnot C."/>
            <person name="Breuninger H."/>
            <person name="Symeonidi A."/>
            <person name="Radhakrishnan G.V."/>
            <person name="Van Nieuwerburgh F."/>
            <person name="Deforce D."/>
            <person name="Chang C."/>
            <person name="Karol K.G."/>
            <person name="Hedrich R."/>
            <person name="Ulvskov P."/>
            <person name="Glockner G."/>
            <person name="Delwiche C.F."/>
            <person name="Petrasek J."/>
            <person name="Van de Peer Y."/>
            <person name="Friml J."/>
            <person name="Beilby M."/>
            <person name="Dolan L."/>
            <person name="Kohara Y."/>
            <person name="Sugano S."/>
            <person name="Fujiyama A."/>
            <person name="Delaux P.-M."/>
            <person name="Quint M."/>
            <person name="TheiBen G."/>
            <person name="Hagemann M."/>
            <person name="Harholt J."/>
            <person name="Dunand C."/>
            <person name="Zachgo S."/>
            <person name="Langdale J."/>
            <person name="Maumus F."/>
            <person name="Straeten D.V.D."/>
            <person name="Gould S.B."/>
            <person name="Rensing S.A."/>
        </authorList>
    </citation>
    <scope>NUCLEOTIDE SEQUENCE [LARGE SCALE GENOMIC DNA]</scope>
    <source>
        <strain evidence="1 2">S276</strain>
    </source>
</reference>
<comment type="caution">
    <text evidence="1">The sequence shown here is derived from an EMBL/GenBank/DDBJ whole genome shotgun (WGS) entry which is preliminary data.</text>
</comment>
<proteinExistence type="predicted"/>
<keyword evidence="2" id="KW-1185">Reference proteome</keyword>
<evidence type="ECO:0000313" key="1">
    <source>
        <dbReference type="EMBL" id="GBG75152.1"/>
    </source>
</evidence>
<dbReference type="Proteomes" id="UP000265515">
    <property type="component" value="Unassembled WGS sequence"/>
</dbReference>
<gene>
    <name evidence="1" type="ORF">CBR_g19665</name>
</gene>
<accession>A0A388KYU3</accession>
<evidence type="ECO:0000313" key="2">
    <source>
        <dbReference type="Proteomes" id="UP000265515"/>
    </source>
</evidence>
<sequence>MPCLFEIQILNDVAGVRAVRRGAAAAGGAHWLLPQRVRGVGVGVECGQARKTSVEKTQLLQSLGGGGKDFIDCRQGRSCHRASRRGRTRHCGSHRGEYCVRPGKEDVGGECDLAARLGAMDGGDLGVGGKLMTAERTAVAKTVTAVLFRCQMERTVGRMKAQIHTRRRKVTQCTTLEGPGLDTSAICDVVVHMCCALGCGALPRATPRWWMKRRMGGAWEDLRQCDDATEEYFRDKLRMSPRVFREIAEALLPLLQRRVTFYRETYESSTCNFDIDRAAPCTSGRRGDVREQRRVQVAVGGDVREQHV</sequence>
<dbReference type="EMBL" id="BFEA01000218">
    <property type="protein sequence ID" value="GBG75152.1"/>
    <property type="molecule type" value="Genomic_DNA"/>
</dbReference>
<dbReference type="Gramene" id="GBG75152">
    <property type="protein sequence ID" value="GBG75152"/>
    <property type="gene ID" value="CBR_g19665"/>
</dbReference>
<organism evidence="1 2">
    <name type="scientific">Chara braunii</name>
    <name type="common">Braun's stonewort</name>
    <dbReference type="NCBI Taxonomy" id="69332"/>
    <lineage>
        <taxon>Eukaryota</taxon>
        <taxon>Viridiplantae</taxon>
        <taxon>Streptophyta</taxon>
        <taxon>Charophyceae</taxon>
        <taxon>Charales</taxon>
        <taxon>Characeae</taxon>
        <taxon>Chara</taxon>
    </lineage>
</organism>
<protein>
    <submittedName>
        <fullName evidence="1">Uncharacterized protein</fullName>
    </submittedName>
</protein>